<proteinExistence type="predicted"/>
<protein>
    <submittedName>
        <fullName evidence="1">Uncharacterized protein</fullName>
    </submittedName>
</protein>
<accession>A0A7J7HYQ4</accession>
<reference evidence="1 2" key="2">
    <citation type="submission" date="2020-07" db="EMBL/GenBank/DDBJ databases">
        <title>Genome assembly of wild tea tree DASZ reveals pedigree and selection history of tea varieties.</title>
        <authorList>
            <person name="Zhang W."/>
        </authorList>
    </citation>
    <scope>NUCLEOTIDE SEQUENCE [LARGE SCALE GENOMIC DNA]</scope>
    <source>
        <strain evidence="2">cv. G240</strain>
        <tissue evidence="1">Leaf</tissue>
    </source>
</reference>
<evidence type="ECO:0000313" key="2">
    <source>
        <dbReference type="Proteomes" id="UP000593564"/>
    </source>
</evidence>
<comment type="caution">
    <text evidence="1">The sequence shown here is derived from an EMBL/GenBank/DDBJ whole genome shotgun (WGS) entry which is preliminary data.</text>
</comment>
<keyword evidence="2" id="KW-1185">Reference proteome</keyword>
<dbReference type="Proteomes" id="UP000593564">
    <property type="component" value="Unassembled WGS sequence"/>
</dbReference>
<dbReference type="AlphaFoldDB" id="A0A7J7HYQ4"/>
<name>A0A7J7HYQ4_CAMSI</name>
<gene>
    <name evidence="1" type="ORF">HYC85_005175</name>
</gene>
<reference evidence="2" key="1">
    <citation type="journal article" date="2020" name="Nat. Commun.">
        <title>Genome assembly of wild tea tree DASZ reveals pedigree and selection history of tea varieties.</title>
        <authorList>
            <person name="Zhang W."/>
            <person name="Zhang Y."/>
            <person name="Qiu H."/>
            <person name="Guo Y."/>
            <person name="Wan H."/>
            <person name="Zhang X."/>
            <person name="Scossa F."/>
            <person name="Alseekh S."/>
            <person name="Zhang Q."/>
            <person name="Wang P."/>
            <person name="Xu L."/>
            <person name="Schmidt M.H."/>
            <person name="Jia X."/>
            <person name="Li D."/>
            <person name="Zhu A."/>
            <person name="Guo F."/>
            <person name="Chen W."/>
            <person name="Ni D."/>
            <person name="Usadel B."/>
            <person name="Fernie A.R."/>
            <person name="Wen W."/>
        </authorList>
    </citation>
    <scope>NUCLEOTIDE SEQUENCE [LARGE SCALE GENOMIC DNA]</scope>
    <source>
        <strain evidence="2">cv. G240</strain>
    </source>
</reference>
<dbReference type="EMBL" id="JACBKZ010000002">
    <property type="protein sequence ID" value="KAF5957950.1"/>
    <property type="molecule type" value="Genomic_DNA"/>
</dbReference>
<organism evidence="1 2">
    <name type="scientific">Camellia sinensis</name>
    <name type="common">Tea plant</name>
    <name type="synonym">Thea sinensis</name>
    <dbReference type="NCBI Taxonomy" id="4442"/>
    <lineage>
        <taxon>Eukaryota</taxon>
        <taxon>Viridiplantae</taxon>
        <taxon>Streptophyta</taxon>
        <taxon>Embryophyta</taxon>
        <taxon>Tracheophyta</taxon>
        <taxon>Spermatophyta</taxon>
        <taxon>Magnoliopsida</taxon>
        <taxon>eudicotyledons</taxon>
        <taxon>Gunneridae</taxon>
        <taxon>Pentapetalae</taxon>
        <taxon>asterids</taxon>
        <taxon>Ericales</taxon>
        <taxon>Theaceae</taxon>
        <taxon>Camellia</taxon>
    </lineage>
</organism>
<evidence type="ECO:0000313" key="1">
    <source>
        <dbReference type="EMBL" id="KAF5957950.1"/>
    </source>
</evidence>
<sequence length="58" mass="6627">MLVLRYEHKSIKLGTIPAIKYEVNTRKNEYEGIVCNTFMCGAMIYQFVNSTLHEAVSA</sequence>